<feature type="domain" description="RecA-like N-terminal" evidence="6">
    <location>
        <begin position="33"/>
        <end position="267"/>
    </location>
</feature>
<dbReference type="Proteomes" id="UP000224902">
    <property type="component" value="Segment"/>
</dbReference>
<evidence type="ECO:0000313" key="8">
    <source>
        <dbReference type="EMBL" id="AOZ63694.1"/>
    </source>
</evidence>
<evidence type="ECO:0000256" key="3">
    <source>
        <dbReference type="ARBA" id="ARBA00022840"/>
    </source>
</evidence>
<evidence type="ECO:0000259" key="7">
    <source>
        <dbReference type="Pfam" id="PF21096"/>
    </source>
</evidence>
<dbReference type="GO" id="GO:0006310">
    <property type="term" value="P:DNA recombination"/>
    <property type="evidence" value="ECO:0007669"/>
    <property type="project" value="UniProtKB-KW"/>
</dbReference>
<dbReference type="GO" id="GO:0003697">
    <property type="term" value="F:single-stranded DNA binding"/>
    <property type="evidence" value="ECO:0007669"/>
    <property type="project" value="InterPro"/>
</dbReference>
<sequence>MSSFDDFLSRLDPKDAKKIKTADSIETIKYPLASRRLTSALRGGIGAGRITTIYGNTSAGKTLLTLQTIGKLQKQGKVCGFIDVEGTFDESFATRLGVNCNELLIDGSKAAGKVERYATMWMKAGMDLIVADSISDIMPDVHVDDKTGNLSEGRKQLGAHAKAITNLIHGIHYNNERTAVILLSQTTTKIESTYTKQIPHGGQRIFFDSSTVIRLTSSNTDAKQKKGKVQVGTSLIEMPIGRTVEAFVEKNKIGPQHRTAEYDIYYDGPEIGIDTVGELADLCVEFGIINKGGAWFKFEEQQWQGRDSLVQAIKSDSKLEITLESKLAGAMYG</sequence>
<comment type="similarity">
    <text evidence="1">Belongs to the RecA family.</text>
</comment>
<dbReference type="Gene3D" id="3.40.50.300">
    <property type="entry name" value="P-loop containing nucleotide triphosphate hydrolases"/>
    <property type="match status" value="1"/>
</dbReference>
<dbReference type="InterPro" id="IPR049428">
    <property type="entry name" value="RecA-like_N"/>
</dbReference>
<dbReference type="Pfam" id="PF00154">
    <property type="entry name" value="RecA_N"/>
    <property type="match status" value="1"/>
</dbReference>
<organism evidence="8 9">
    <name type="scientific">Rhodococcus phage Weasels2</name>
    <dbReference type="NCBI Taxonomy" id="1897437"/>
    <lineage>
        <taxon>Viruses</taxon>
        <taxon>Duplodnaviria</taxon>
        <taxon>Heunggongvirae</taxon>
        <taxon>Uroviricota</taxon>
        <taxon>Caudoviricetes</taxon>
        <taxon>Weaselvirus</taxon>
        <taxon>Weaselvirus weasel</taxon>
    </lineage>
</organism>
<keyword evidence="5" id="KW-0233">DNA recombination</keyword>
<dbReference type="PANTHER" id="PTHR45900:SF1">
    <property type="entry name" value="MITOCHONDRIAL DNA REPAIR PROTEIN RECA HOMOLOG-RELATED"/>
    <property type="match status" value="1"/>
</dbReference>
<proteinExistence type="inferred from homology"/>
<dbReference type="InterPro" id="IPR013765">
    <property type="entry name" value="DNA_recomb/repair_RecA"/>
</dbReference>
<dbReference type="SUPFAM" id="SSF54752">
    <property type="entry name" value="RecA protein, C-terminal domain"/>
    <property type="match status" value="1"/>
</dbReference>
<gene>
    <name evidence="8" type="ORF">SEA_WEASELS2_105</name>
</gene>
<evidence type="ECO:0000256" key="5">
    <source>
        <dbReference type="ARBA" id="ARBA00023172"/>
    </source>
</evidence>
<accession>A0A1I9SA88</accession>
<keyword evidence="3" id="KW-0067">ATP-binding</keyword>
<dbReference type="SUPFAM" id="SSF52540">
    <property type="entry name" value="P-loop containing nucleoside triphosphate hydrolases"/>
    <property type="match status" value="1"/>
</dbReference>
<keyword evidence="2" id="KW-0547">Nucleotide-binding</keyword>
<dbReference type="Pfam" id="PF21096">
    <property type="entry name" value="RecA_C"/>
    <property type="match status" value="1"/>
</dbReference>
<dbReference type="PRINTS" id="PR00142">
    <property type="entry name" value="RECA"/>
</dbReference>
<reference evidence="9" key="1">
    <citation type="submission" date="2016-08" db="EMBL/GenBank/DDBJ databases">
        <authorList>
            <person name="Seilhamer J.J."/>
        </authorList>
    </citation>
    <scope>NUCLEOTIDE SEQUENCE [LARGE SCALE GENOMIC DNA]</scope>
</reference>
<protein>
    <submittedName>
        <fullName evidence="8">RecA-like DNA recombinase</fullName>
    </submittedName>
</protein>
<evidence type="ECO:0000256" key="1">
    <source>
        <dbReference type="ARBA" id="ARBA00009391"/>
    </source>
</evidence>
<dbReference type="InterPro" id="IPR027417">
    <property type="entry name" value="P-loop_NTPase"/>
</dbReference>
<evidence type="ECO:0000256" key="2">
    <source>
        <dbReference type="ARBA" id="ARBA00022741"/>
    </source>
</evidence>
<keyword evidence="4" id="KW-0238">DNA-binding</keyword>
<evidence type="ECO:0000259" key="6">
    <source>
        <dbReference type="Pfam" id="PF00154"/>
    </source>
</evidence>
<dbReference type="InterPro" id="IPR023400">
    <property type="entry name" value="RecA_C_sf"/>
</dbReference>
<dbReference type="GO" id="GO:0006281">
    <property type="term" value="P:DNA repair"/>
    <property type="evidence" value="ECO:0007669"/>
    <property type="project" value="InterPro"/>
</dbReference>
<evidence type="ECO:0000313" key="9">
    <source>
        <dbReference type="Proteomes" id="UP000224902"/>
    </source>
</evidence>
<keyword evidence="9" id="KW-1185">Reference proteome</keyword>
<dbReference type="InterPro" id="IPR049261">
    <property type="entry name" value="RecA-like_C"/>
</dbReference>
<dbReference type="EMBL" id="KX774321">
    <property type="protein sequence ID" value="AOZ63694.1"/>
    <property type="molecule type" value="Genomic_DNA"/>
</dbReference>
<evidence type="ECO:0000256" key="4">
    <source>
        <dbReference type="ARBA" id="ARBA00023125"/>
    </source>
</evidence>
<name>A0A1I9SA88_9CAUD</name>
<dbReference type="OrthoDB" id="5186at10239"/>
<feature type="domain" description="RecA-like C-terminal" evidence="7">
    <location>
        <begin position="277"/>
        <end position="328"/>
    </location>
</feature>
<dbReference type="PANTHER" id="PTHR45900">
    <property type="entry name" value="RECA"/>
    <property type="match status" value="1"/>
</dbReference>
<dbReference type="GO" id="GO:0005524">
    <property type="term" value="F:ATP binding"/>
    <property type="evidence" value="ECO:0007669"/>
    <property type="project" value="UniProtKB-KW"/>
</dbReference>
<dbReference type="Gene3D" id="3.30.250.10">
    <property type="entry name" value="RecA protein, C-terminal domain"/>
    <property type="match status" value="1"/>
</dbReference>